<comment type="function">
    <text evidence="1 12">Required for the export of heme to the periplasm for the biogenesis of c-type cytochromes.</text>
</comment>
<evidence type="ECO:0000256" key="4">
    <source>
        <dbReference type="ARBA" id="ARBA00016461"/>
    </source>
</evidence>
<dbReference type="PROSITE" id="PS51257">
    <property type="entry name" value="PROKAR_LIPOPROTEIN"/>
    <property type="match status" value="1"/>
</dbReference>
<dbReference type="GO" id="GO:0017004">
    <property type="term" value="P:cytochrome complex assembly"/>
    <property type="evidence" value="ECO:0007669"/>
    <property type="project" value="UniProtKB-KW"/>
</dbReference>
<keyword evidence="9 12" id="KW-0201">Cytochrome c-type biogenesis</keyword>
<dbReference type="NCBIfam" id="TIGR03141">
    <property type="entry name" value="cytochro_ccmD"/>
    <property type="match status" value="1"/>
</dbReference>
<evidence type="ECO:0000256" key="3">
    <source>
        <dbReference type="ARBA" id="ARBA00008741"/>
    </source>
</evidence>
<evidence type="ECO:0000256" key="10">
    <source>
        <dbReference type="ARBA" id="ARBA00022989"/>
    </source>
</evidence>
<sequence>MQFDSFKDFLDMGGYAFYVWLSYGVTFGCLATLITLSIRQKRKVLIEIAKKITREQRLKETRGNNRESKT</sequence>
<evidence type="ECO:0000256" key="1">
    <source>
        <dbReference type="ARBA" id="ARBA00002442"/>
    </source>
</evidence>
<keyword evidence="8 12" id="KW-0812">Transmembrane</keyword>
<reference evidence="13 14" key="1">
    <citation type="submission" date="2016-01" db="EMBL/GenBank/DDBJ databases">
        <title>Draft genome of the antarctic isolate Shewanella frigidimarina Ag06-30.</title>
        <authorList>
            <person name="Parmeciano Di Noto G."/>
            <person name="Vazquez S."/>
            <person name="Mac Cormack W."/>
            <person name="Iriarte A."/>
            <person name="Quiroga C."/>
        </authorList>
    </citation>
    <scope>NUCLEOTIDE SEQUENCE [LARGE SCALE GENOMIC DNA]</scope>
    <source>
        <strain evidence="13 14">Ag06-30</strain>
    </source>
</reference>
<evidence type="ECO:0000313" key="13">
    <source>
        <dbReference type="EMBL" id="KVX00928.1"/>
    </source>
</evidence>
<dbReference type="InterPro" id="IPR007078">
    <property type="entry name" value="Haem_export_protD_CcmD"/>
</dbReference>
<keyword evidence="10 12" id="KW-1133">Transmembrane helix</keyword>
<dbReference type="GeneID" id="41835543"/>
<dbReference type="PANTHER" id="PTHR37531">
    <property type="entry name" value="HEME EXPORTER PROTEIN D"/>
    <property type="match status" value="1"/>
</dbReference>
<evidence type="ECO:0000256" key="7">
    <source>
        <dbReference type="ARBA" id="ARBA00022519"/>
    </source>
</evidence>
<dbReference type="EMBL" id="LRDC01000030">
    <property type="protein sequence ID" value="KVX00928.1"/>
    <property type="molecule type" value="Genomic_DNA"/>
</dbReference>
<keyword evidence="7 12" id="KW-0997">Cell inner membrane</keyword>
<dbReference type="GO" id="GO:0005886">
    <property type="term" value="C:plasma membrane"/>
    <property type="evidence" value="ECO:0007669"/>
    <property type="project" value="UniProtKB-SubCell"/>
</dbReference>
<dbReference type="GO" id="GO:1903607">
    <property type="term" value="P:cytochrome c biosynthetic process"/>
    <property type="evidence" value="ECO:0007669"/>
    <property type="project" value="TreeGrafter"/>
</dbReference>
<evidence type="ECO:0000256" key="9">
    <source>
        <dbReference type="ARBA" id="ARBA00022748"/>
    </source>
</evidence>
<dbReference type="InterPro" id="IPR052075">
    <property type="entry name" value="Heme_exporter_D"/>
</dbReference>
<comment type="similarity">
    <text evidence="3 12">Belongs to the CcmD/CycX/HelD family.</text>
</comment>
<proteinExistence type="inferred from homology"/>
<evidence type="ECO:0000256" key="2">
    <source>
        <dbReference type="ARBA" id="ARBA00004377"/>
    </source>
</evidence>
<keyword evidence="6 12" id="KW-1003">Cell membrane</keyword>
<feature type="transmembrane region" description="Helical" evidence="12">
    <location>
        <begin position="15"/>
        <end position="36"/>
    </location>
</feature>
<dbReference type="Pfam" id="PF04995">
    <property type="entry name" value="CcmD"/>
    <property type="match status" value="1"/>
</dbReference>
<keyword evidence="11 12" id="KW-0472">Membrane</keyword>
<keyword evidence="5 12" id="KW-0813">Transport</keyword>
<gene>
    <name evidence="13" type="ORF">AWJ07_18800</name>
</gene>
<protein>
    <recommendedName>
        <fullName evidence="4 12">Heme exporter protein D</fullName>
    </recommendedName>
</protein>
<dbReference type="RefSeq" id="WP_011635666.1">
    <property type="nucleotide sequence ID" value="NZ_JBBMQR010000029.1"/>
</dbReference>
<dbReference type="AlphaFoldDB" id="A0A106BYH6"/>
<accession>A0A106BYH6</accession>
<evidence type="ECO:0000256" key="8">
    <source>
        <dbReference type="ARBA" id="ARBA00022692"/>
    </source>
</evidence>
<evidence type="ECO:0000256" key="6">
    <source>
        <dbReference type="ARBA" id="ARBA00022475"/>
    </source>
</evidence>
<evidence type="ECO:0000256" key="5">
    <source>
        <dbReference type="ARBA" id="ARBA00022448"/>
    </source>
</evidence>
<comment type="subcellular location">
    <subcellularLocation>
        <location evidence="2 12">Cell inner membrane</location>
        <topology evidence="2 12">Single-pass membrane protein</topology>
    </subcellularLocation>
</comment>
<evidence type="ECO:0000313" key="14">
    <source>
        <dbReference type="Proteomes" id="UP000055702"/>
    </source>
</evidence>
<comment type="caution">
    <text evidence="13">The sequence shown here is derived from an EMBL/GenBank/DDBJ whole genome shotgun (WGS) entry which is preliminary data.</text>
</comment>
<organism evidence="13">
    <name type="scientific">Shewanella frigidimarina</name>
    <dbReference type="NCBI Taxonomy" id="56812"/>
    <lineage>
        <taxon>Bacteria</taxon>
        <taxon>Pseudomonadati</taxon>
        <taxon>Pseudomonadota</taxon>
        <taxon>Gammaproteobacteria</taxon>
        <taxon>Alteromonadales</taxon>
        <taxon>Shewanellaceae</taxon>
        <taxon>Shewanella</taxon>
    </lineage>
</organism>
<dbReference type="Proteomes" id="UP000055702">
    <property type="component" value="Unassembled WGS sequence"/>
</dbReference>
<dbReference type="OMA" id="GYVWSAF"/>
<dbReference type="GO" id="GO:0015886">
    <property type="term" value="P:heme transport"/>
    <property type="evidence" value="ECO:0007669"/>
    <property type="project" value="InterPro"/>
</dbReference>
<name>A0A106BYH6_SHEFR</name>
<evidence type="ECO:0000256" key="12">
    <source>
        <dbReference type="RuleBase" id="RU363101"/>
    </source>
</evidence>
<evidence type="ECO:0000256" key="11">
    <source>
        <dbReference type="ARBA" id="ARBA00023136"/>
    </source>
</evidence>
<dbReference type="PANTHER" id="PTHR37531:SF1">
    <property type="entry name" value="HEME EXPORTER PROTEIN D"/>
    <property type="match status" value="1"/>
</dbReference>